<proteinExistence type="predicted"/>
<feature type="compositionally biased region" description="Basic and acidic residues" evidence="1">
    <location>
        <begin position="42"/>
        <end position="53"/>
    </location>
</feature>
<dbReference type="EMBL" id="GGEC01081865">
    <property type="protein sequence ID" value="MBX62349.1"/>
    <property type="molecule type" value="Transcribed_RNA"/>
</dbReference>
<accession>A0A2P2Q628</accession>
<evidence type="ECO:0000313" key="2">
    <source>
        <dbReference type="EMBL" id="MBX62349.1"/>
    </source>
</evidence>
<evidence type="ECO:0000256" key="1">
    <source>
        <dbReference type="SAM" id="MobiDB-lite"/>
    </source>
</evidence>
<dbReference type="AlphaFoldDB" id="A0A2P2Q628"/>
<organism evidence="2">
    <name type="scientific">Rhizophora mucronata</name>
    <name type="common">Asiatic mangrove</name>
    <dbReference type="NCBI Taxonomy" id="61149"/>
    <lineage>
        <taxon>Eukaryota</taxon>
        <taxon>Viridiplantae</taxon>
        <taxon>Streptophyta</taxon>
        <taxon>Embryophyta</taxon>
        <taxon>Tracheophyta</taxon>
        <taxon>Spermatophyta</taxon>
        <taxon>Magnoliopsida</taxon>
        <taxon>eudicotyledons</taxon>
        <taxon>Gunneridae</taxon>
        <taxon>Pentapetalae</taxon>
        <taxon>rosids</taxon>
        <taxon>fabids</taxon>
        <taxon>Malpighiales</taxon>
        <taxon>Rhizophoraceae</taxon>
        <taxon>Rhizophora</taxon>
    </lineage>
</organism>
<feature type="region of interest" description="Disordered" evidence="1">
    <location>
        <begin position="35"/>
        <end position="74"/>
    </location>
</feature>
<feature type="compositionally biased region" description="Polar residues" evidence="1">
    <location>
        <begin position="56"/>
        <end position="67"/>
    </location>
</feature>
<name>A0A2P2Q628_RHIMU</name>
<sequence length="74" mass="8712">MNLVLRNYESMHVKKDTDTHKETINAFVIANNRKTLAYRQSKKQEKQQRDPRGNRQKTGNNPSSQSPLLFPLYH</sequence>
<protein>
    <submittedName>
        <fullName evidence="2">Uncharacterized protein</fullName>
    </submittedName>
</protein>
<reference evidence="2" key="1">
    <citation type="submission" date="2018-02" db="EMBL/GenBank/DDBJ databases">
        <title>Rhizophora mucronata_Transcriptome.</title>
        <authorList>
            <person name="Meera S.P."/>
            <person name="Sreeshan A."/>
            <person name="Augustine A."/>
        </authorList>
    </citation>
    <scope>NUCLEOTIDE SEQUENCE</scope>
    <source>
        <tissue evidence="2">Leaf</tissue>
    </source>
</reference>